<protein>
    <recommendedName>
        <fullName evidence="3">PGF-CTERM archaeal protein-sorting signal domain-containing protein</fullName>
    </recommendedName>
</protein>
<gene>
    <name evidence="4" type="ordered locus">Mtc_0534</name>
</gene>
<evidence type="ECO:0000313" key="4">
    <source>
        <dbReference type="EMBL" id="AFC99300.1"/>
    </source>
</evidence>
<keyword evidence="1" id="KW-0732">Signal</keyword>
<accession>H8I5I1</accession>
<proteinExistence type="predicted"/>
<sequence length="325" mass="34127">MKSKATMLLMLMMALVLGTSIAIADDFVVDPLTSVSGSGWLTTGGIFRANEGGISSTVDFPSRAVHQVTTDPSGAFSFESRFKVNNKSSDVHVGVSSTPYSPDICVGWSAAWNQFIVVKDDTDVLAQLGGTLDPNAVYTAKITSTNGSTFECSVYSGGTQVGKKATVSGFKPGYVVVFINNYNATNGPIIYSVNFKSTSTASPSPSPSPSPQPNNTTSTVKRYVDLQAIRDFYANQPPMPMSDQSIIYNPDGTIKQVINGTKVSTPTASPTVTVKPNVTASPTVQANVTATPSAPTPTKTQSPGFEIVLATVGMIAALALVCRKK</sequence>
<dbReference type="Proteomes" id="UP000005233">
    <property type="component" value="Chromosome"/>
</dbReference>
<evidence type="ECO:0000313" key="5">
    <source>
        <dbReference type="Proteomes" id="UP000005233"/>
    </source>
</evidence>
<dbReference type="AlphaFoldDB" id="H8I5I1"/>
<organism evidence="4 5">
    <name type="scientific">Methanocella conradii (strain DSM 24694 / JCM 17849 / CGMCC 1.5162 / HZ254)</name>
    <dbReference type="NCBI Taxonomy" id="1041930"/>
    <lineage>
        <taxon>Archaea</taxon>
        <taxon>Methanobacteriati</taxon>
        <taxon>Methanobacteriota</taxon>
        <taxon>Stenosarchaea group</taxon>
        <taxon>Methanomicrobia</taxon>
        <taxon>Methanocellales</taxon>
        <taxon>Methanocellaceae</taxon>
        <taxon>Methanocella</taxon>
    </lineage>
</organism>
<name>H8I5I1_METCZ</name>
<evidence type="ECO:0000259" key="3">
    <source>
        <dbReference type="Pfam" id="PF18204"/>
    </source>
</evidence>
<dbReference type="Pfam" id="PF18204">
    <property type="entry name" value="PGF-CTERM"/>
    <property type="match status" value="1"/>
</dbReference>
<dbReference type="InterPro" id="IPR026371">
    <property type="entry name" value="PGF_CTERM"/>
</dbReference>
<keyword evidence="5" id="KW-1185">Reference proteome</keyword>
<dbReference type="EMBL" id="CP003243">
    <property type="protein sequence ID" value="AFC99300.1"/>
    <property type="molecule type" value="Genomic_DNA"/>
</dbReference>
<feature type="region of interest" description="Disordered" evidence="2">
    <location>
        <begin position="198"/>
        <end position="218"/>
    </location>
</feature>
<dbReference type="HOGENOM" id="CLU_854211_0_0_2"/>
<dbReference type="OrthoDB" id="383830at2157"/>
<feature type="domain" description="PGF-CTERM archaeal protein-sorting signal" evidence="3">
    <location>
        <begin position="303"/>
        <end position="323"/>
    </location>
</feature>
<evidence type="ECO:0000256" key="2">
    <source>
        <dbReference type="SAM" id="MobiDB-lite"/>
    </source>
</evidence>
<dbReference type="eggNOG" id="arCOG01144">
    <property type="taxonomic scope" value="Archaea"/>
</dbReference>
<dbReference type="KEGG" id="mez:Mtc_0534"/>
<reference evidence="4 5" key="1">
    <citation type="journal article" date="2012" name="J. Bacteriol.">
        <title>Complete genome sequence of a thermophilic methanogen, Methanocella conradii HZ254, isolated from Chinese rice field soil.</title>
        <authorList>
            <person name="Lu Z."/>
            <person name="Lu Y."/>
        </authorList>
    </citation>
    <scope>NUCLEOTIDE SEQUENCE [LARGE SCALE GENOMIC DNA]</scope>
    <source>
        <strain evidence="5">DSM 24694 / JCM 17849 / CGMCC 1.5162 / HZ254</strain>
    </source>
</reference>
<evidence type="ECO:0000256" key="1">
    <source>
        <dbReference type="ARBA" id="ARBA00022729"/>
    </source>
</evidence>